<evidence type="ECO:0000256" key="4">
    <source>
        <dbReference type="ARBA" id="ARBA00022692"/>
    </source>
</evidence>
<keyword evidence="4 7" id="KW-0812">Transmembrane</keyword>
<keyword evidence="9" id="KW-1185">Reference proteome</keyword>
<evidence type="ECO:0000256" key="3">
    <source>
        <dbReference type="ARBA" id="ARBA00006483"/>
    </source>
</evidence>
<dbReference type="EMBL" id="JAKUCV010001470">
    <property type="protein sequence ID" value="KAJ4846230.1"/>
    <property type="molecule type" value="Genomic_DNA"/>
</dbReference>
<evidence type="ECO:0000313" key="9">
    <source>
        <dbReference type="Proteomes" id="UP001141552"/>
    </source>
</evidence>
<keyword evidence="7" id="KW-0813">Transport</keyword>
<accession>A0A9Q0GBY8</accession>
<comment type="subcellular location">
    <subcellularLocation>
        <location evidence="2">Endomembrane system</location>
        <topology evidence="2">Multi-pass membrane protein</topology>
    </subcellularLocation>
    <subcellularLocation>
        <location evidence="7">Membrane</location>
        <topology evidence="7">Multi-pass membrane protein</topology>
    </subcellularLocation>
</comment>
<keyword evidence="5 7" id="KW-1133">Transmembrane helix</keyword>
<reference evidence="8" key="2">
    <citation type="journal article" date="2023" name="Plants (Basel)">
        <title>Annotation of the Turnera subulata (Passifloraceae) Draft Genome Reveals the S-Locus Evolved after the Divergence of Turneroideae from Passifloroideae in a Stepwise Manner.</title>
        <authorList>
            <person name="Henning P.M."/>
            <person name="Roalson E.H."/>
            <person name="Mir W."/>
            <person name="McCubbin A.G."/>
            <person name="Shore J.S."/>
        </authorList>
    </citation>
    <scope>NUCLEOTIDE SEQUENCE</scope>
    <source>
        <strain evidence="8">F60SS</strain>
    </source>
</reference>
<evidence type="ECO:0000256" key="5">
    <source>
        <dbReference type="ARBA" id="ARBA00022989"/>
    </source>
</evidence>
<gene>
    <name evidence="8" type="ORF">Tsubulata_012544</name>
</gene>
<reference evidence="8" key="1">
    <citation type="submission" date="2022-02" db="EMBL/GenBank/DDBJ databases">
        <authorList>
            <person name="Henning P.M."/>
            <person name="McCubbin A.G."/>
            <person name="Shore J.S."/>
        </authorList>
    </citation>
    <scope>NUCLEOTIDE SEQUENCE</scope>
    <source>
        <strain evidence="8">F60SS</strain>
        <tissue evidence="8">Leaves</tissue>
    </source>
</reference>
<dbReference type="AlphaFoldDB" id="A0A9Q0GBY8"/>
<dbReference type="GO" id="GO:0005783">
    <property type="term" value="C:endoplasmic reticulum"/>
    <property type="evidence" value="ECO:0007669"/>
    <property type="project" value="TreeGrafter"/>
</dbReference>
<comment type="similarity">
    <text evidence="3 7">Belongs to the PRA1 family.</text>
</comment>
<organism evidence="8 9">
    <name type="scientific">Turnera subulata</name>
    <dbReference type="NCBI Taxonomy" id="218843"/>
    <lineage>
        <taxon>Eukaryota</taxon>
        <taxon>Viridiplantae</taxon>
        <taxon>Streptophyta</taxon>
        <taxon>Embryophyta</taxon>
        <taxon>Tracheophyta</taxon>
        <taxon>Spermatophyta</taxon>
        <taxon>Magnoliopsida</taxon>
        <taxon>eudicotyledons</taxon>
        <taxon>Gunneridae</taxon>
        <taxon>Pentapetalae</taxon>
        <taxon>rosids</taxon>
        <taxon>fabids</taxon>
        <taxon>Malpighiales</taxon>
        <taxon>Passifloraceae</taxon>
        <taxon>Turnera</taxon>
    </lineage>
</organism>
<comment type="caution">
    <text evidence="8">The sequence shown here is derived from an EMBL/GenBank/DDBJ whole genome shotgun (WGS) entry which is preliminary data.</text>
</comment>
<evidence type="ECO:0000256" key="2">
    <source>
        <dbReference type="ARBA" id="ARBA00004127"/>
    </source>
</evidence>
<feature type="transmembrane region" description="Helical" evidence="7">
    <location>
        <begin position="79"/>
        <end position="96"/>
    </location>
</feature>
<feature type="transmembrane region" description="Helical" evidence="7">
    <location>
        <begin position="108"/>
        <end position="128"/>
    </location>
</feature>
<protein>
    <recommendedName>
        <fullName evidence="7">PRA1 family protein</fullName>
    </recommendedName>
</protein>
<evidence type="ECO:0000313" key="8">
    <source>
        <dbReference type="EMBL" id="KAJ4846230.1"/>
    </source>
</evidence>
<dbReference type="GO" id="GO:0016192">
    <property type="term" value="P:vesicle-mediated transport"/>
    <property type="evidence" value="ECO:0007669"/>
    <property type="project" value="UniProtKB-ARBA"/>
</dbReference>
<dbReference type="Proteomes" id="UP001141552">
    <property type="component" value="Unassembled WGS sequence"/>
</dbReference>
<dbReference type="InterPro" id="IPR004895">
    <property type="entry name" value="Prenylated_rab_accept_PRA1"/>
</dbReference>
<comment type="function">
    <text evidence="1 7">May be involved in both secretory and endocytic intracellular trafficking in the endosomal/prevacuolar compartments.</text>
</comment>
<dbReference type="PANTHER" id="PTHR19317">
    <property type="entry name" value="PRENYLATED RAB ACCEPTOR 1-RELATED"/>
    <property type="match status" value="1"/>
</dbReference>
<name>A0A9Q0GBY8_9ROSI</name>
<keyword evidence="6 7" id="KW-0472">Membrane</keyword>
<dbReference type="GO" id="GO:0005794">
    <property type="term" value="C:Golgi apparatus"/>
    <property type="evidence" value="ECO:0007669"/>
    <property type="project" value="TreeGrafter"/>
</dbReference>
<dbReference type="Pfam" id="PF03208">
    <property type="entry name" value="PRA1"/>
    <property type="match status" value="1"/>
</dbReference>
<proteinExistence type="inferred from homology"/>
<evidence type="ECO:0000256" key="1">
    <source>
        <dbReference type="ARBA" id="ARBA00002501"/>
    </source>
</evidence>
<dbReference type="GO" id="GO:0016020">
    <property type="term" value="C:membrane"/>
    <property type="evidence" value="ECO:0007669"/>
    <property type="project" value="UniProtKB-SubCell"/>
</dbReference>
<sequence>MSSGGNTTTEFLSAVKQTVQTLTTTLRPWSSFLDLTALSLPPSVPDATTRLTQNLTHFLANYSLLFSLFLLFPLIPHPLSLLAILALLLAWLSLYFSRDGPLSLSGFLVPDVAVLVALLAATVVVLAWSGVWARLLFAAAVGAAVLGLHAVLRSTDDLVADDLEASPYRDLLSDDEEKGPGAAL</sequence>
<evidence type="ECO:0000256" key="6">
    <source>
        <dbReference type="ARBA" id="ARBA00023136"/>
    </source>
</evidence>
<dbReference type="PANTHER" id="PTHR19317:SF81">
    <property type="entry name" value="PRA1 FAMILY PROTEIN D"/>
    <property type="match status" value="1"/>
</dbReference>
<feature type="transmembrane region" description="Helical" evidence="7">
    <location>
        <begin position="135"/>
        <end position="152"/>
    </location>
</feature>
<feature type="transmembrane region" description="Helical" evidence="7">
    <location>
        <begin position="55"/>
        <end position="72"/>
    </location>
</feature>
<dbReference type="OrthoDB" id="63113at2759"/>
<evidence type="ECO:0000256" key="7">
    <source>
        <dbReference type="RuleBase" id="RU363107"/>
    </source>
</evidence>